<evidence type="ECO:0000313" key="4">
    <source>
        <dbReference type="WBParaSite" id="NBR_0000899101-mRNA-1"/>
    </source>
</evidence>
<organism evidence="4">
    <name type="scientific">Nippostrongylus brasiliensis</name>
    <name type="common">Rat hookworm</name>
    <dbReference type="NCBI Taxonomy" id="27835"/>
    <lineage>
        <taxon>Eukaryota</taxon>
        <taxon>Metazoa</taxon>
        <taxon>Ecdysozoa</taxon>
        <taxon>Nematoda</taxon>
        <taxon>Chromadorea</taxon>
        <taxon>Rhabditida</taxon>
        <taxon>Rhabditina</taxon>
        <taxon>Rhabditomorpha</taxon>
        <taxon>Strongyloidea</taxon>
        <taxon>Heligmosomidae</taxon>
        <taxon>Nippostrongylus</taxon>
    </lineage>
</organism>
<gene>
    <name evidence="2" type="ORF">NBR_LOCUS8992</name>
</gene>
<sequence>MYAVLLTASLLFVTNSAMPLEEDLKRTIDVHDMMSNVTRLEGRLQGNPIAVVITELLSRLQQISPSDVEMLADAHRAEDNELVDDVLTANNIVNTMLAATDEELRLRPPNLAALILASNDIAEYIRTHFEKLRFDDRQF</sequence>
<protein>
    <submittedName>
        <fullName evidence="4">Secreted protein</fullName>
    </submittedName>
</protein>
<proteinExistence type="predicted"/>
<accession>A0A0N4Y0E5</accession>
<reference evidence="4" key="1">
    <citation type="submission" date="2017-02" db="UniProtKB">
        <authorList>
            <consortium name="WormBaseParasite"/>
        </authorList>
    </citation>
    <scope>IDENTIFICATION</scope>
</reference>
<dbReference type="EMBL" id="UYSL01020075">
    <property type="protein sequence ID" value="VDL72581.1"/>
    <property type="molecule type" value="Genomic_DNA"/>
</dbReference>
<dbReference type="WBParaSite" id="NBR_0000899101-mRNA-1">
    <property type="protein sequence ID" value="NBR_0000899101-mRNA-1"/>
    <property type="gene ID" value="NBR_0000899101"/>
</dbReference>
<evidence type="ECO:0000313" key="3">
    <source>
        <dbReference type="Proteomes" id="UP000271162"/>
    </source>
</evidence>
<feature type="chain" id="PRO_5043125016" evidence="1">
    <location>
        <begin position="18"/>
        <end position="139"/>
    </location>
</feature>
<evidence type="ECO:0000256" key="1">
    <source>
        <dbReference type="SAM" id="SignalP"/>
    </source>
</evidence>
<name>A0A0N4Y0E5_NIPBR</name>
<feature type="signal peptide" evidence="1">
    <location>
        <begin position="1"/>
        <end position="17"/>
    </location>
</feature>
<dbReference type="OMA" id="RTHQRIM"/>
<dbReference type="AlphaFoldDB" id="A0A0N4Y0E5"/>
<keyword evidence="3" id="KW-1185">Reference proteome</keyword>
<keyword evidence="1" id="KW-0732">Signal</keyword>
<dbReference type="Proteomes" id="UP000271162">
    <property type="component" value="Unassembled WGS sequence"/>
</dbReference>
<evidence type="ECO:0000313" key="2">
    <source>
        <dbReference type="EMBL" id="VDL72581.1"/>
    </source>
</evidence>
<reference evidence="2 3" key="2">
    <citation type="submission" date="2018-11" db="EMBL/GenBank/DDBJ databases">
        <authorList>
            <consortium name="Pathogen Informatics"/>
        </authorList>
    </citation>
    <scope>NUCLEOTIDE SEQUENCE [LARGE SCALE GENOMIC DNA]</scope>
</reference>